<dbReference type="InterPro" id="IPR032774">
    <property type="entry name" value="WG_beta_rep"/>
</dbReference>
<evidence type="ECO:0000313" key="1">
    <source>
        <dbReference type="EMBL" id="CDM95959.1"/>
    </source>
</evidence>
<dbReference type="Proteomes" id="UP000032946">
    <property type="component" value="Chromosome"/>
</dbReference>
<protein>
    <recommendedName>
        <fullName evidence="3">WG repeat-containing protein</fullName>
    </recommendedName>
</protein>
<organism evidence="1 2">
    <name type="scientific">Limnospira indica PCC 8005</name>
    <dbReference type="NCBI Taxonomy" id="376219"/>
    <lineage>
        <taxon>Bacteria</taxon>
        <taxon>Bacillati</taxon>
        <taxon>Cyanobacteriota</taxon>
        <taxon>Cyanophyceae</taxon>
        <taxon>Oscillatoriophycideae</taxon>
        <taxon>Oscillatoriales</taxon>
        <taxon>Sirenicapillariaceae</taxon>
        <taxon>Limnospira</taxon>
    </lineage>
</organism>
<dbReference type="EMBL" id="FO818640">
    <property type="protein sequence ID" value="CDM95959.1"/>
    <property type="molecule type" value="Genomic_DNA"/>
</dbReference>
<accession>A0A9P1KGT7</accession>
<sequence length="42" mass="4718">MIQPLRYGYVDTTGKTIIQPQFYGAEPFSEGLAVVQLNGHYD</sequence>
<gene>
    <name evidence="1" type="ORF">ARTHRO_40365</name>
</gene>
<evidence type="ECO:0000313" key="2">
    <source>
        <dbReference type="Proteomes" id="UP000032946"/>
    </source>
</evidence>
<dbReference type="Pfam" id="PF14903">
    <property type="entry name" value="WG_beta_rep"/>
    <property type="match status" value="1"/>
</dbReference>
<evidence type="ECO:0008006" key="3">
    <source>
        <dbReference type="Google" id="ProtNLM"/>
    </source>
</evidence>
<dbReference type="RefSeq" id="WP_006624898.1">
    <property type="nucleotide sequence ID" value="NZ_FO818640.1"/>
</dbReference>
<reference evidence="1 2" key="1">
    <citation type="submission" date="2014-02" db="EMBL/GenBank/DDBJ databases">
        <authorList>
            <person name="Genoscope - CEA"/>
        </authorList>
    </citation>
    <scope>NUCLEOTIDE SEQUENCE [LARGE SCALE GENOMIC DNA]</scope>
    <source>
        <strain evidence="1 2">PCC 8005</strain>
    </source>
</reference>
<keyword evidence="2" id="KW-1185">Reference proteome</keyword>
<dbReference type="AlphaFoldDB" id="A0A9P1KGT7"/>
<proteinExistence type="predicted"/>
<name>A0A9P1KGT7_9CYAN</name>